<keyword evidence="6 13" id="KW-0479">Metal-binding</keyword>
<comment type="subcellular location">
    <subcellularLocation>
        <location evidence="3">Endoplasmic reticulum membrane</location>
        <topology evidence="3">Peripheral membrane protein</topology>
    </subcellularLocation>
    <subcellularLocation>
        <location evidence="2">Microsome membrane</location>
        <topology evidence="2">Peripheral membrane protein</topology>
    </subcellularLocation>
</comment>
<evidence type="ECO:0008006" key="16">
    <source>
        <dbReference type="Google" id="ProtNLM"/>
    </source>
</evidence>
<dbReference type="InterPro" id="IPR017972">
    <property type="entry name" value="Cyt_P450_CS"/>
</dbReference>
<evidence type="ECO:0000256" key="10">
    <source>
        <dbReference type="ARBA" id="ARBA00023004"/>
    </source>
</evidence>
<evidence type="ECO:0000256" key="5">
    <source>
        <dbReference type="ARBA" id="ARBA00022617"/>
    </source>
</evidence>
<keyword evidence="15" id="KW-1185">Reference proteome</keyword>
<dbReference type="InterPro" id="IPR050476">
    <property type="entry name" value="Insect_CytP450_Detox"/>
</dbReference>
<evidence type="ECO:0000256" key="12">
    <source>
        <dbReference type="ARBA" id="ARBA00023136"/>
    </source>
</evidence>
<dbReference type="SUPFAM" id="SSF48264">
    <property type="entry name" value="Cytochrome P450"/>
    <property type="match status" value="2"/>
</dbReference>
<accession>A0AA39KTX8</accession>
<keyword evidence="12" id="KW-0472">Membrane</keyword>
<dbReference type="InterPro" id="IPR036396">
    <property type="entry name" value="Cyt_P450_sf"/>
</dbReference>
<keyword evidence="7" id="KW-0256">Endoplasmic reticulum</keyword>
<dbReference type="GO" id="GO:0005506">
    <property type="term" value="F:iron ion binding"/>
    <property type="evidence" value="ECO:0007669"/>
    <property type="project" value="InterPro"/>
</dbReference>
<dbReference type="Proteomes" id="UP001168990">
    <property type="component" value="Unassembled WGS sequence"/>
</dbReference>
<dbReference type="Pfam" id="PF00067">
    <property type="entry name" value="p450"/>
    <property type="match status" value="2"/>
</dbReference>
<evidence type="ECO:0000256" key="13">
    <source>
        <dbReference type="PIRSR" id="PIRSR602401-1"/>
    </source>
</evidence>
<gene>
    <name evidence="14" type="ORF">PV328_006752</name>
</gene>
<dbReference type="EMBL" id="JAQQBS010000002">
    <property type="protein sequence ID" value="KAK0173577.1"/>
    <property type="molecule type" value="Genomic_DNA"/>
</dbReference>
<dbReference type="InterPro" id="IPR001128">
    <property type="entry name" value="Cyt_P450"/>
</dbReference>
<protein>
    <recommendedName>
        <fullName evidence="16">Cytochrome P450</fullName>
    </recommendedName>
</protein>
<keyword evidence="10 13" id="KW-0408">Iron</keyword>
<reference evidence="14" key="1">
    <citation type="journal article" date="2023" name="bioRxiv">
        <title>Scaffold-level genome assemblies of two parasitoid biocontrol wasps reveal the parthenogenesis mechanism and an associated novel virus.</title>
        <authorList>
            <person name="Inwood S."/>
            <person name="Skelly J."/>
            <person name="Guhlin J."/>
            <person name="Harrop T."/>
            <person name="Goldson S."/>
            <person name="Dearden P."/>
        </authorList>
    </citation>
    <scope>NUCLEOTIDE SEQUENCE</scope>
    <source>
        <strain evidence="14">Irish</strain>
        <tissue evidence="14">Whole body</tissue>
    </source>
</reference>
<evidence type="ECO:0000256" key="4">
    <source>
        <dbReference type="ARBA" id="ARBA00010617"/>
    </source>
</evidence>
<dbReference type="GO" id="GO:0020037">
    <property type="term" value="F:heme binding"/>
    <property type="evidence" value="ECO:0007669"/>
    <property type="project" value="InterPro"/>
</dbReference>
<dbReference type="GO" id="GO:0016705">
    <property type="term" value="F:oxidoreductase activity, acting on paired donors, with incorporation or reduction of molecular oxygen"/>
    <property type="evidence" value="ECO:0007669"/>
    <property type="project" value="InterPro"/>
</dbReference>
<keyword evidence="8" id="KW-0492">Microsome</keyword>
<reference evidence="14" key="2">
    <citation type="submission" date="2023-03" db="EMBL/GenBank/DDBJ databases">
        <authorList>
            <person name="Inwood S.N."/>
            <person name="Skelly J.G."/>
            <person name="Guhlin J."/>
            <person name="Harrop T.W.R."/>
            <person name="Goldson S.G."/>
            <person name="Dearden P.K."/>
        </authorList>
    </citation>
    <scope>NUCLEOTIDE SEQUENCE</scope>
    <source>
        <strain evidence="14">Irish</strain>
        <tissue evidence="14">Whole body</tissue>
    </source>
</reference>
<dbReference type="CDD" id="cd11056">
    <property type="entry name" value="CYP6-like"/>
    <property type="match status" value="2"/>
</dbReference>
<name>A0AA39KTX8_9HYME</name>
<comment type="cofactor">
    <cofactor evidence="1 13">
        <name>heme</name>
        <dbReference type="ChEBI" id="CHEBI:30413"/>
    </cofactor>
</comment>
<evidence type="ECO:0000256" key="6">
    <source>
        <dbReference type="ARBA" id="ARBA00022723"/>
    </source>
</evidence>
<dbReference type="PRINTS" id="PR00463">
    <property type="entry name" value="EP450I"/>
</dbReference>
<comment type="similarity">
    <text evidence="4">Belongs to the cytochrome P450 family.</text>
</comment>
<evidence type="ECO:0000256" key="9">
    <source>
        <dbReference type="ARBA" id="ARBA00023002"/>
    </source>
</evidence>
<proteinExistence type="inferred from homology"/>
<keyword evidence="11" id="KW-0503">Monooxygenase</keyword>
<dbReference type="AlphaFoldDB" id="A0AA39KTX8"/>
<dbReference type="Gene3D" id="1.10.630.10">
    <property type="entry name" value="Cytochrome P450"/>
    <property type="match status" value="2"/>
</dbReference>
<evidence type="ECO:0000313" key="14">
    <source>
        <dbReference type="EMBL" id="KAK0173577.1"/>
    </source>
</evidence>
<dbReference type="PANTHER" id="PTHR24292">
    <property type="entry name" value="CYTOCHROME P450"/>
    <property type="match status" value="1"/>
</dbReference>
<dbReference type="FunFam" id="1.10.630.10:FF:000042">
    <property type="entry name" value="Cytochrome P450"/>
    <property type="match status" value="2"/>
</dbReference>
<evidence type="ECO:0000256" key="2">
    <source>
        <dbReference type="ARBA" id="ARBA00004174"/>
    </source>
</evidence>
<keyword evidence="9" id="KW-0560">Oxidoreductase</keyword>
<evidence type="ECO:0000313" key="15">
    <source>
        <dbReference type="Proteomes" id="UP001168990"/>
    </source>
</evidence>
<comment type="caution">
    <text evidence="14">The sequence shown here is derived from an EMBL/GenBank/DDBJ whole genome shotgun (WGS) entry which is preliminary data.</text>
</comment>
<dbReference type="GO" id="GO:0004497">
    <property type="term" value="F:monooxygenase activity"/>
    <property type="evidence" value="ECO:0007669"/>
    <property type="project" value="UniProtKB-KW"/>
</dbReference>
<evidence type="ECO:0000256" key="7">
    <source>
        <dbReference type="ARBA" id="ARBA00022824"/>
    </source>
</evidence>
<dbReference type="PANTHER" id="PTHR24292:SF54">
    <property type="entry name" value="CYP9F3-RELATED"/>
    <property type="match status" value="1"/>
</dbReference>
<dbReference type="PROSITE" id="PS00086">
    <property type="entry name" value="CYTOCHROME_P450"/>
    <property type="match status" value="2"/>
</dbReference>
<sequence>MELTAVTLFIALIAILLGLYYWSTSTYNHWKNLGISGPHPIPLVGNFGSVLLSQQCILEKHMDLYNEWKNEPFFGVFNGSKPILLVNDLEVVKNILIKDFHAFPGRGIEIDEKYEPLEGHLFNIDGHRWKVLREKLTPAFTTGKLKQMVELMIECTEQFEKYLHEQVGEGNIIECREASAKYATDVIGSCAFGLNMNALTKEDCEFRIMGRKLFQPTFLQMISRLFRIYSPKLYKFLRLKSVPPKDAKFFIDTIKTTIEYREKNNIVRHDLVDILKDIKNNQDDIDFEFTEALLASQAFVFFIGGFETSSTTMSFALYELANVPEIQDKLRTEIKDLLKNNNGELSYDVINEMKYLNLVLQEAMRKYPALYIVSRKSSKPYKIPGYDVILPKDTLIDIPIYSIQYDERYYPNPHEFIPERFSEGNNNRNRMAYLPFGAGPKKCIGGRFAMYEVKLGIITVIKNYKVTLSKLTQVPFPGPRPMPFVGNSGSVIFNQQSFIEKQRELYNKWKHEPFVGLFYGRTPVLLINDLDLIKNILITDFHKFPGRGVKVNKNFEPLEDHLLNLQGHRWKILRTKLGPAFTIGKLKQMIDLIIECSEQFTKYLQIKVKKENVIECYEATSKYTMNVIGSCIFGINIDALEKEDNIFTKLGKRSTVLNLLYMIQRLIHYVAPEFYELPSSLNISKEHTRFFVDFVNKTIEHREQNNIVRHDLIEIFKDIKKNKEDIGLEWTESLLAAQALVFFVAGFETSSKTISSALYELAIFPEIQEKLRIEIVNTLKKHNGQLSYDAINEMKYLDMVMKETLRKYPPATELNRKNIVPYKIPGHDVILPPGSSIHVPIYCIQNDELHYSNPELFVPERFSEENDNKRNSMTYMPFGAGPKRCIGLKFAVYQTKLGLIAAIKNFKVIPSELTQIPYKIDKSNLVLSSENGIHLKFESLI</sequence>
<dbReference type="PRINTS" id="PR00385">
    <property type="entry name" value="P450"/>
</dbReference>
<evidence type="ECO:0000256" key="1">
    <source>
        <dbReference type="ARBA" id="ARBA00001971"/>
    </source>
</evidence>
<organism evidence="14 15">
    <name type="scientific">Microctonus aethiopoides</name>
    <dbReference type="NCBI Taxonomy" id="144406"/>
    <lineage>
        <taxon>Eukaryota</taxon>
        <taxon>Metazoa</taxon>
        <taxon>Ecdysozoa</taxon>
        <taxon>Arthropoda</taxon>
        <taxon>Hexapoda</taxon>
        <taxon>Insecta</taxon>
        <taxon>Pterygota</taxon>
        <taxon>Neoptera</taxon>
        <taxon>Endopterygota</taxon>
        <taxon>Hymenoptera</taxon>
        <taxon>Apocrita</taxon>
        <taxon>Ichneumonoidea</taxon>
        <taxon>Braconidae</taxon>
        <taxon>Euphorinae</taxon>
        <taxon>Microctonus</taxon>
    </lineage>
</organism>
<evidence type="ECO:0000256" key="8">
    <source>
        <dbReference type="ARBA" id="ARBA00022848"/>
    </source>
</evidence>
<keyword evidence="5 13" id="KW-0349">Heme</keyword>
<dbReference type="GO" id="GO:0005789">
    <property type="term" value="C:endoplasmic reticulum membrane"/>
    <property type="evidence" value="ECO:0007669"/>
    <property type="project" value="UniProtKB-SubCell"/>
</dbReference>
<feature type="binding site" description="axial binding residue" evidence="13">
    <location>
        <position position="443"/>
    </location>
    <ligand>
        <name>heme</name>
        <dbReference type="ChEBI" id="CHEBI:30413"/>
    </ligand>
    <ligandPart>
        <name>Fe</name>
        <dbReference type="ChEBI" id="CHEBI:18248"/>
    </ligandPart>
</feature>
<dbReference type="InterPro" id="IPR002401">
    <property type="entry name" value="Cyt_P450_E_grp-I"/>
</dbReference>
<evidence type="ECO:0000256" key="3">
    <source>
        <dbReference type="ARBA" id="ARBA00004406"/>
    </source>
</evidence>
<evidence type="ECO:0000256" key="11">
    <source>
        <dbReference type="ARBA" id="ARBA00023033"/>
    </source>
</evidence>